<dbReference type="EMBL" id="JAMKFE010000015">
    <property type="protein sequence ID" value="MCM5681982.1"/>
    <property type="molecule type" value="Genomic_DNA"/>
</dbReference>
<organism evidence="1 2">
    <name type="scientific">Caldimonas mangrovi</name>
    <dbReference type="NCBI Taxonomy" id="2944811"/>
    <lineage>
        <taxon>Bacteria</taxon>
        <taxon>Pseudomonadati</taxon>
        <taxon>Pseudomonadota</taxon>
        <taxon>Betaproteobacteria</taxon>
        <taxon>Burkholderiales</taxon>
        <taxon>Sphaerotilaceae</taxon>
        <taxon>Caldimonas</taxon>
    </lineage>
</organism>
<reference evidence="1" key="1">
    <citation type="submission" date="2022-05" db="EMBL/GenBank/DDBJ databases">
        <title>Schlegelella sp. nov., isolated from mangrove soil.</title>
        <authorList>
            <person name="Liu Y."/>
            <person name="Ge X."/>
            <person name="Liu W."/>
        </authorList>
    </citation>
    <scope>NUCLEOTIDE SEQUENCE</scope>
    <source>
        <strain evidence="1">S2-27</strain>
    </source>
</reference>
<sequence length="81" mass="8473">MKRFVLYCGGAAPSGPQVGPEEAAAATRAEGAKVVAAGTGTLIVDAELPQIKRISRLLPGWSYTAETRSVRKPAPPRRKAA</sequence>
<proteinExistence type="predicted"/>
<gene>
    <name evidence="1" type="ORF">M8A51_20840</name>
</gene>
<dbReference type="Proteomes" id="UP001165541">
    <property type="component" value="Unassembled WGS sequence"/>
</dbReference>
<evidence type="ECO:0000313" key="2">
    <source>
        <dbReference type="Proteomes" id="UP001165541"/>
    </source>
</evidence>
<dbReference type="RefSeq" id="WP_251780459.1">
    <property type="nucleotide sequence ID" value="NZ_JAMKFE010000015.1"/>
</dbReference>
<name>A0ABT0YTA5_9BURK</name>
<accession>A0ABT0YTA5</accession>
<evidence type="ECO:0000313" key="1">
    <source>
        <dbReference type="EMBL" id="MCM5681982.1"/>
    </source>
</evidence>
<protein>
    <submittedName>
        <fullName evidence="1">Uncharacterized protein</fullName>
    </submittedName>
</protein>
<keyword evidence="2" id="KW-1185">Reference proteome</keyword>
<comment type="caution">
    <text evidence="1">The sequence shown here is derived from an EMBL/GenBank/DDBJ whole genome shotgun (WGS) entry which is preliminary data.</text>
</comment>